<dbReference type="OrthoDB" id="6600770at2759"/>
<dbReference type="KEGG" id="cqu:CpipJ_CPIJ007332"/>
<accession>B0WKA0</accession>
<reference evidence="3" key="2">
    <citation type="submission" date="2021-02" db="UniProtKB">
        <authorList>
            <consortium name="EnsemblMetazoa"/>
        </authorList>
    </citation>
    <scope>IDENTIFICATION</scope>
    <source>
        <strain evidence="3">JHB</strain>
    </source>
</reference>
<organism>
    <name type="scientific">Culex quinquefasciatus</name>
    <name type="common">Southern house mosquito</name>
    <name type="synonym">Culex pungens</name>
    <dbReference type="NCBI Taxonomy" id="7176"/>
    <lineage>
        <taxon>Eukaryota</taxon>
        <taxon>Metazoa</taxon>
        <taxon>Ecdysozoa</taxon>
        <taxon>Arthropoda</taxon>
        <taxon>Hexapoda</taxon>
        <taxon>Insecta</taxon>
        <taxon>Pterygota</taxon>
        <taxon>Neoptera</taxon>
        <taxon>Endopterygota</taxon>
        <taxon>Diptera</taxon>
        <taxon>Nematocera</taxon>
        <taxon>Culicoidea</taxon>
        <taxon>Culicidae</taxon>
        <taxon>Culicinae</taxon>
        <taxon>Culicini</taxon>
        <taxon>Culex</taxon>
        <taxon>Culex</taxon>
    </lineage>
</organism>
<dbReference type="Proteomes" id="UP000002320">
    <property type="component" value="Unassembled WGS sequence"/>
</dbReference>
<evidence type="ECO:0000313" key="3">
    <source>
        <dbReference type="EnsemblMetazoa" id="CPIJ007332-PA"/>
    </source>
</evidence>
<sequence>MPNFVMKTTTTTSNSNNNTAKCVAMSKTIETHLQSNEVRIPKKSSGTEFDVSATAAPCQYFKSSFARSLSFSQGGQGQYGGDQNHFTRSLDFEVNYGLSTIPDGGGGGSSQTTPSASPVFDPPELGHGGRTTKVTNGISAANGGVVKTLWNYGKGSPSKSASPGGTPSKLAPVQPSQHPQHLQQCPAPAHLRLRERALRPTKLRFYDYESTTDFKSKKMQREPAPEMGSMKME</sequence>
<dbReference type="InParanoid" id="B0WKA0"/>
<name>B0WKA0_CULQU</name>
<keyword evidence="4" id="KW-1185">Reference proteome</keyword>
<evidence type="ECO:0000313" key="2">
    <source>
        <dbReference type="EMBL" id="EDS29691.1"/>
    </source>
</evidence>
<protein>
    <submittedName>
        <fullName evidence="2 3">Uncharacterized protein</fullName>
    </submittedName>
</protein>
<dbReference type="eggNOG" id="ENOG502T6TX">
    <property type="taxonomic scope" value="Eukaryota"/>
</dbReference>
<dbReference type="VEuPathDB" id="VectorBase:CQUJHB004911"/>
<dbReference type="VEuPathDB" id="VectorBase:CPIJ007332"/>
<proteinExistence type="predicted"/>
<evidence type="ECO:0000256" key="1">
    <source>
        <dbReference type="SAM" id="MobiDB-lite"/>
    </source>
</evidence>
<dbReference type="EMBL" id="DS231969">
    <property type="protein sequence ID" value="EDS29691.1"/>
    <property type="molecule type" value="Genomic_DNA"/>
</dbReference>
<dbReference type="EnsemblMetazoa" id="CPIJ007332-RA">
    <property type="protein sequence ID" value="CPIJ007332-PA"/>
    <property type="gene ID" value="CPIJ007332"/>
</dbReference>
<feature type="region of interest" description="Disordered" evidence="1">
    <location>
        <begin position="206"/>
        <end position="233"/>
    </location>
</feature>
<dbReference type="HOGENOM" id="CLU_1190876_0_0_1"/>
<evidence type="ECO:0000313" key="4">
    <source>
        <dbReference type="Proteomes" id="UP000002320"/>
    </source>
</evidence>
<feature type="region of interest" description="Disordered" evidence="1">
    <location>
        <begin position="97"/>
        <end position="138"/>
    </location>
</feature>
<reference evidence="2" key="1">
    <citation type="submission" date="2007-03" db="EMBL/GenBank/DDBJ databases">
        <title>Annotation of Culex pipiens quinquefasciatus.</title>
        <authorList>
            <consortium name="The Broad Institute Genome Sequencing Platform"/>
            <person name="Atkinson P.W."/>
            <person name="Hemingway J."/>
            <person name="Christensen B.M."/>
            <person name="Higgs S."/>
            <person name="Kodira C."/>
            <person name="Hannick L."/>
            <person name="Megy K."/>
            <person name="O'Leary S."/>
            <person name="Pearson M."/>
            <person name="Haas B.J."/>
            <person name="Mauceli E."/>
            <person name="Wortman J.R."/>
            <person name="Lee N.H."/>
            <person name="Guigo R."/>
            <person name="Stanke M."/>
            <person name="Alvarado L."/>
            <person name="Amedeo P."/>
            <person name="Antoine C.H."/>
            <person name="Arensburger P."/>
            <person name="Bidwell S.L."/>
            <person name="Crawford M."/>
            <person name="Camaro F."/>
            <person name="Devon K."/>
            <person name="Engels R."/>
            <person name="Hammond M."/>
            <person name="Howarth C."/>
            <person name="Koehrsen M."/>
            <person name="Lawson D."/>
            <person name="Montgomery P."/>
            <person name="Nene V."/>
            <person name="Nusbaum C."/>
            <person name="Puiu D."/>
            <person name="Romero-Severson J."/>
            <person name="Severson D.W."/>
            <person name="Shumway M."/>
            <person name="Sisk P."/>
            <person name="Stolte C."/>
            <person name="Zeng Q."/>
            <person name="Eisenstadt E."/>
            <person name="Fraser-Liggett C."/>
            <person name="Strausberg R."/>
            <person name="Galagan J."/>
            <person name="Birren B."/>
            <person name="Collins F.H."/>
        </authorList>
    </citation>
    <scope>NUCLEOTIDE SEQUENCE [LARGE SCALE GENOMIC DNA]</scope>
    <source>
        <strain evidence="2">JHB</strain>
    </source>
</reference>
<gene>
    <name evidence="3" type="primary">6039538</name>
    <name evidence="2" type="ORF">CpipJ_CPIJ007332</name>
</gene>
<feature type="region of interest" description="Disordered" evidence="1">
    <location>
        <begin position="151"/>
        <end position="182"/>
    </location>
</feature>
<feature type="compositionally biased region" description="Basic and acidic residues" evidence="1">
    <location>
        <begin position="206"/>
        <end position="224"/>
    </location>
</feature>
<dbReference type="AlphaFoldDB" id="B0WKA0"/>
<feature type="compositionally biased region" description="Low complexity" evidence="1">
    <location>
        <begin position="153"/>
        <end position="169"/>
    </location>
</feature>